<proteinExistence type="predicted"/>
<dbReference type="NCBIfam" id="TIGR00791">
    <property type="entry name" value="gntP"/>
    <property type="match status" value="1"/>
</dbReference>
<keyword evidence="1" id="KW-0472">Membrane</keyword>
<feature type="transmembrane region" description="Helical" evidence="1">
    <location>
        <begin position="357"/>
        <end position="375"/>
    </location>
</feature>
<evidence type="ECO:0000256" key="1">
    <source>
        <dbReference type="SAM" id="Phobius"/>
    </source>
</evidence>
<reference evidence="3" key="1">
    <citation type="submission" date="2023-07" db="EMBL/GenBank/DDBJ databases">
        <title>30 novel species of actinomycetes from the DSMZ collection.</title>
        <authorList>
            <person name="Nouioui I."/>
        </authorList>
    </citation>
    <scope>NUCLEOTIDE SEQUENCE [LARGE SCALE GENOMIC DNA]</scope>
    <source>
        <strain evidence="3">DSM 44915</strain>
    </source>
</reference>
<evidence type="ECO:0000313" key="2">
    <source>
        <dbReference type="EMBL" id="MDT0269082.1"/>
    </source>
</evidence>
<dbReference type="Proteomes" id="UP001183410">
    <property type="component" value="Unassembled WGS sequence"/>
</dbReference>
<feature type="transmembrane region" description="Helical" evidence="1">
    <location>
        <begin position="141"/>
        <end position="159"/>
    </location>
</feature>
<name>A0ABU2JVR9_9ACTN</name>
<keyword evidence="3" id="KW-1185">Reference proteome</keyword>
<dbReference type="RefSeq" id="WP_311669168.1">
    <property type="nucleotide sequence ID" value="NZ_JAVREO010000014.1"/>
</dbReference>
<dbReference type="PIRSF" id="PIRSF002746">
    <property type="entry name" value="Gluconate_transporter"/>
    <property type="match status" value="1"/>
</dbReference>
<comment type="caution">
    <text evidence="2">The sequence shown here is derived from an EMBL/GenBank/DDBJ whole genome shotgun (WGS) entry which is preliminary data.</text>
</comment>
<feature type="transmembrane region" description="Helical" evidence="1">
    <location>
        <begin position="250"/>
        <end position="271"/>
    </location>
</feature>
<dbReference type="PANTHER" id="PTHR30354">
    <property type="entry name" value="GNT FAMILY GLUCONATE TRANSPORTER"/>
    <property type="match status" value="1"/>
</dbReference>
<feature type="transmembrane region" description="Helical" evidence="1">
    <location>
        <begin position="283"/>
        <end position="303"/>
    </location>
</feature>
<gene>
    <name evidence="2" type="ORF">RM844_22605</name>
</gene>
<feature type="transmembrane region" description="Helical" evidence="1">
    <location>
        <begin position="6"/>
        <end position="23"/>
    </location>
</feature>
<dbReference type="PANTHER" id="PTHR30354:SF25">
    <property type="entry name" value="INNER MEMBRANE PERMEASE YGBN"/>
    <property type="match status" value="1"/>
</dbReference>
<feature type="transmembrane region" description="Helical" evidence="1">
    <location>
        <begin position="179"/>
        <end position="198"/>
    </location>
</feature>
<feature type="transmembrane region" description="Helical" evidence="1">
    <location>
        <begin position="102"/>
        <end position="129"/>
    </location>
</feature>
<protein>
    <submittedName>
        <fullName evidence="2">Gluconate:H+ symporter</fullName>
    </submittedName>
</protein>
<feature type="transmembrane region" description="Helical" evidence="1">
    <location>
        <begin position="445"/>
        <end position="465"/>
    </location>
</feature>
<keyword evidence="1" id="KW-0812">Transmembrane</keyword>
<sequence>MDNTTWTLVAALAAVGLLLLMVIRWKFQEFLALLVTTIVFGLAVGTSPTELVELVVEEMGGSLGQLALVISLGAVFGTILQRAGAAERIATTLVGKFSDKNIAWGLGVAGFLVSISVYIDVAIVILVPMLYGIAQRTGKSLLYYGIPMCAGLSCAYTFMPPAPGPLAAAGIMDAELGLVILFGVLCGIPAVTVAGPLFGRYIAKRIFVPVPTQLHAEATGIGGTAGGGTSSDAAGVESPRGASLPSFRSVVGALLLPLALIVLGTVGKQALQEGTAPANTLMFIGHPVIALLLTCLYTMYFFGVRRGATGEELRELASSALGPAGQIILITGAGGAFGGVLVASGLGEVLAEAMEDASVPLVVFGFLTASVIRICQGSGMIAMITGATFTAPLAQALGAGPTETALTTIAIACGGAAFSHVNDSGFWMANRYFGMSVADTLRSWTVMKTTVGVTGFAAVLALSAFTS</sequence>
<feature type="transmembrane region" description="Helical" evidence="1">
    <location>
        <begin position="30"/>
        <end position="49"/>
    </location>
</feature>
<accession>A0ABU2JVR9</accession>
<dbReference type="InterPro" id="IPR003474">
    <property type="entry name" value="Glcn_transporter"/>
</dbReference>
<keyword evidence="1" id="KW-1133">Transmembrane helix</keyword>
<dbReference type="EMBL" id="JAVREO010000014">
    <property type="protein sequence ID" value="MDT0269082.1"/>
    <property type="molecule type" value="Genomic_DNA"/>
</dbReference>
<feature type="transmembrane region" description="Helical" evidence="1">
    <location>
        <begin position="324"/>
        <end position="345"/>
    </location>
</feature>
<dbReference type="Pfam" id="PF02447">
    <property type="entry name" value="GntP_permease"/>
    <property type="match status" value="1"/>
</dbReference>
<organism evidence="2 3">
    <name type="scientific">Streptomyces chisholmiae</name>
    <dbReference type="NCBI Taxonomy" id="3075540"/>
    <lineage>
        <taxon>Bacteria</taxon>
        <taxon>Bacillati</taxon>
        <taxon>Actinomycetota</taxon>
        <taxon>Actinomycetes</taxon>
        <taxon>Kitasatosporales</taxon>
        <taxon>Streptomycetaceae</taxon>
        <taxon>Streptomyces</taxon>
    </lineage>
</organism>
<evidence type="ECO:0000313" key="3">
    <source>
        <dbReference type="Proteomes" id="UP001183410"/>
    </source>
</evidence>